<evidence type="ECO:0000313" key="2">
    <source>
        <dbReference type="Proteomes" id="UP001196413"/>
    </source>
</evidence>
<dbReference type="Proteomes" id="UP001196413">
    <property type="component" value="Unassembled WGS sequence"/>
</dbReference>
<sequence length="77" mass="8835">MIWSANFESLDCNTDFAERPSSSSLLLLECDELDEDELDEDEVDDELDDDDAKVINLIRISSRFQTIIVALRFFLSS</sequence>
<gene>
    <name evidence="1" type="ORF">KIN20_016741</name>
</gene>
<reference evidence="1" key="1">
    <citation type="submission" date="2021-06" db="EMBL/GenBank/DDBJ databases">
        <title>Parelaphostrongylus tenuis whole genome reference sequence.</title>
        <authorList>
            <person name="Garwood T.J."/>
            <person name="Larsen P.A."/>
            <person name="Fountain-Jones N.M."/>
            <person name="Garbe J.R."/>
            <person name="Macchietto M.G."/>
            <person name="Kania S.A."/>
            <person name="Gerhold R.W."/>
            <person name="Richards J.E."/>
            <person name="Wolf T.M."/>
        </authorList>
    </citation>
    <scope>NUCLEOTIDE SEQUENCE</scope>
    <source>
        <strain evidence="1">MNPRO001-30</strain>
        <tissue evidence="1">Meninges</tissue>
    </source>
</reference>
<comment type="caution">
    <text evidence="1">The sequence shown here is derived from an EMBL/GenBank/DDBJ whole genome shotgun (WGS) entry which is preliminary data.</text>
</comment>
<name>A0AAD5QN48_PARTN</name>
<keyword evidence="2" id="KW-1185">Reference proteome</keyword>
<organism evidence="1 2">
    <name type="scientific">Parelaphostrongylus tenuis</name>
    <name type="common">Meningeal worm</name>
    <dbReference type="NCBI Taxonomy" id="148309"/>
    <lineage>
        <taxon>Eukaryota</taxon>
        <taxon>Metazoa</taxon>
        <taxon>Ecdysozoa</taxon>
        <taxon>Nematoda</taxon>
        <taxon>Chromadorea</taxon>
        <taxon>Rhabditida</taxon>
        <taxon>Rhabditina</taxon>
        <taxon>Rhabditomorpha</taxon>
        <taxon>Strongyloidea</taxon>
        <taxon>Metastrongylidae</taxon>
        <taxon>Parelaphostrongylus</taxon>
    </lineage>
</organism>
<evidence type="ECO:0000313" key="1">
    <source>
        <dbReference type="EMBL" id="KAJ1358333.1"/>
    </source>
</evidence>
<dbReference type="AlphaFoldDB" id="A0AAD5QN48"/>
<dbReference type="EMBL" id="JAHQIW010003360">
    <property type="protein sequence ID" value="KAJ1358333.1"/>
    <property type="molecule type" value="Genomic_DNA"/>
</dbReference>
<protein>
    <submittedName>
        <fullName evidence="1">Uncharacterized protein</fullName>
    </submittedName>
</protein>
<accession>A0AAD5QN48</accession>
<proteinExistence type="predicted"/>